<evidence type="ECO:0000313" key="8">
    <source>
        <dbReference type="Proteomes" id="UP000474718"/>
    </source>
</evidence>
<dbReference type="Proteomes" id="UP000184089">
    <property type="component" value="Unassembled WGS sequence"/>
</dbReference>
<proteinExistence type="inferred from homology"/>
<reference evidence="6" key="1">
    <citation type="submission" date="2016-11" db="EMBL/GenBank/DDBJ databases">
        <authorList>
            <person name="Varghese N."/>
            <person name="Submissions S."/>
        </authorList>
    </citation>
    <scope>NUCLEOTIDE SEQUENCE</scope>
    <source>
        <strain evidence="6">DSM 4029</strain>
    </source>
</reference>
<dbReference type="NCBIfam" id="TIGR00486">
    <property type="entry name" value="YbgI_SA1388"/>
    <property type="match status" value="1"/>
</dbReference>
<comment type="similarity">
    <text evidence="1">Belongs to the GTP cyclohydrolase I type 2/NIF3 family.</text>
</comment>
<comment type="caution">
    <text evidence="6">The sequence shown here is derived from an EMBL/GenBank/DDBJ whole genome shotgun (WGS) entry which is preliminary data.</text>
</comment>
<keyword evidence="3 4" id="KW-0479">Metal-binding</keyword>
<evidence type="ECO:0000313" key="6">
    <source>
        <dbReference type="EMBL" id="SHG63217.1"/>
    </source>
</evidence>
<dbReference type="PANTHER" id="PTHR13799">
    <property type="entry name" value="NGG1 INTERACTING FACTOR 3"/>
    <property type="match status" value="1"/>
</dbReference>
<organism evidence="6 7">
    <name type="scientific">Bittarella massiliensis</name>
    <name type="common">ex Durand et al. 2017</name>
    <dbReference type="NCBI Taxonomy" id="1720313"/>
    <lineage>
        <taxon>Bacteria</taxon>
        <taxon>Bacillati</taxon>
        <taxon>Bacillota</taxon>
        <taxon>Clostridia</taxon>
        <taxon>Eubacteriales</taxon>
        <taxon>Oscillospiraceae</taxon>
        <taxon>Bittarella (ex Durand et al. 2017)</taxon>
    </lineage>
</organism>
<dbReference type="InterPro" id="IPR036069">
    <property type="entry name" value="DUF34/NIF3_sf"/>
</dbReference>
<accession>A0AAQ1MFQ8</accession>
<dbReference type="InterPro" id="IPR002678">
    <property type="entry name" value="DUF34/NIF3"/>
</dbReference>
<sequence length="249" mass="25786">MRIKEILALLEEHCPTALAESWDNVGLLIGDGEAEVTGVELALDVTGGVIDSALSHGANLIVTHHPVIFGGLHRLEAGSLPHRLAAEGLSVISMHTNLDIAQGGVNDCLAAAVGLGQLAPFRPDGLGRIGRLARPLAPAAFASQVKTALGAPGVRCTLGQGSVERVALCSGAMDGGMAEEAQALGADALLTGECKYHEFLEAAHRGITLVAAGHFATEQVVLPALQALLEEAGVERVFPSTQRDVEVFF</sequence>
<feature type="binding site" evidence="4">
    <location>
        <position position="99"/>
    </location>
    <ligand>
        <name>a divalent metal cation</name>
        <dbReference type="ChEBI" id="CHEBI:60240"/>
        <label>1</label>
    </ligand>
</feature>
<dbReference type="GO" id="GO:0046872">
    <property type="term" value="F:metal ion binding"/>
    <property type="evidence" value="ECO:0007669"/>
    <property type="project" value="UniProtKB-KW"/>
</dbReference>
<dbReference type="FunFam" id="3.40.1390.30:FF:000001">
    <property type="entry name" value="GTP cyclohydrolase 1 type 2"/>
    <property type="match status" value="1"/>
</dbReference>
<feature type="binding site" evidence="4">
    <location>
        <position position="65"/>
    </location>
    <ligand>
        <name>a divalent metal cation</name>
        <dbReference type="ChEBI" id="CHEBI:60240"/>
        <label>1</label>
    </ligand>
</feature>
<reference evidence="5 8" key="3">
    <citation type="journal article" date="2019" name="Nat. Med.">
        <title>A library of human gut bacterial isolates paired with longitudinal multiomics data enables mechanistic microbiome research.</title>
        <authorList>
            <person name="Poyet M."/>
            <person name="Groussin M."/>
            <person name="Gibbons S.M."/>
            <person name="Avila-Pacheco J."/>
            <person name="Jiang X."/>
            <person name="Kearney S.M."/>
            <person name="Perrotta A.R."/>
            <person name="Berdy B."/>
            <person name="Zhao S."/>
            <person name="Lieberman T.D."/>
            <person name="Swanson P.K."/>
            <person name="Smith M."/>
            <person name="Roesemann S."/>
            <person name="Alexander J.E."/>
            <person name="Rich S.A."/>
            <person name="Livny J."/>
            <person name="Vlamakis H."/>
            <person name="Clish C."/>
            <person name="Bullock K."/>
            <person name="Deik A."/>
            <person name="Scott J."/>
            <person name="Pierce K.A."/>
            <person name="Xavier R.J."/>
            <person name="Alm E.J."/>
        </authorList>
    </citation>
    <scope>NUCLEOTIDE SEQUENCE [LARGE SCALE GENOMIC DNA]</scope>
    <source>
        <strain evidence="5 8">BIOML-A2</strain>
    </source>
</reference>
<dbReference type="Proteomes" id="UP000474718">
    <property type="component" value="Unassembled WGS sequence"/>
</dbReference>
<dbReference type="GO" id="GO:0005737">
    <property type="term" value="C:cytoplasm"/>
    <property type="evidence" value="ECO:0007669"/>
    <property type="project" value="TreeGrafter"/>
</dbReference>
<dbReference type="AlphaFoldDB" id="A0AAQ1MFQ8"/>
<dbReference type="RefSeq" id="WP_044993515.1">
    <property type="nucleotide sequence ID" value="NZ_FQVY01000006.1"/>
</dbReference>
<dbReference type="SUPFAM" id="SSF102705">
    <property type="entry name" value="NIF3 (NGG1p interacting factor 3)-like"/>
    <property type="match status" value="1"/>
</dbReference>
<keyword evidence="8" id="KW-1185">Reference proteome</keyword>
<evidence type="ECO:0000256" key="4">
    <source>
        <dbReference type="PIRSR" id="PIRSR602678-1"/>
    </source>
</evidence>
<feature type="binding site" evidence="4">
    <location>
        <position position="64"/>
    </location>
    <ligand>
        <name>a divalent metal cation</name>
        <dbReference type="ChEBI" id="CHEBI:60240"/>
        <label>2</label>
    </ligand>
</feature>
<dbReference type="EMBL" id="WWVX01000001">
    <property type="protein sequence ID" value="MZL68331.1"/>
    <property type="molecule type" value="Genomic_DNA"/>
</dbReference>
<evidence type="ECO:0000256" key="3">
    <source>
        <dbReference type="ARBA" id="ARBA00022723"/>
    </source>
</evidence>
<evidence type="ECO:0000256" key="1">
    <source>
        <dbReference type="ARBA" id="ARBA00006964"/>
    </source>
</evidence>
<reference evidence="7" key="2">
    <citation type="submission" date="2016-11" db="EMBL/GenBank/DDBJ databases">
        <authorList>
            <person name="Jaros S."/>
            <person name="Januszkiewicz K."/>
            <person name="Wedrychowicz H."/>
        </authorList>
    </citation>
    <scope>NUCLEOTIDE SEQUENCE [LARGE SCALE GENOMIC DNA]</scope>
    <source>
        <strain evidence="7">DSM 4029</strain>
    </source>
</reference>
<protein>
    <recommendedName>
        <fullName evidence="2">GTP cyclohydrolase 1 type 2 homolog</fullName>
    </recommendedName>
</protein>
<evidence type="ECO:0000313" key="5">
    <source>
        <dbReference type="EMBL" id="MZL68331.1"/>
    </source>
</evidence>
<feature type="binding site" evidence="4">
    <location>
        <position position="218"/>
    </location>
    <ligand>
        <name>a divalent metal cation</name>
        <dbReference type="ChEBI" id="CHEBI:60240"/>
        <label>1</label>
    </ligand>
</feature>
<dbReference type="EMBL" id="FQVY01000006">
    <property type="protein sequence ID" value="SHG63217.1"/>
    <property type="molecule type" value="Genomic_DNA"/>
</dbReference>
<name>A0AAQ1MFQ8_9FIRM</name>
<dbReference type="Gene3D" id="3.40.1390.30">
    <property type="entry name" value="NIF3 (NGG1p interacting factor 3)-like"/>
    <property type="match status" value="2"/>
</dbReference>
<evidence type="ECO:0000256" key="2">
    <source>
        <dbReference type="ARBA" id="ARBA00022112"/>
    </source>
</evidence>
<feature type="binding site" evidence="4">
    <location>
        <position position="214"/>
    </location>
    <ligand>
        <name>a divalent metal cation</name>
        <dbReference type="ChEBI" id="CHEBI:60240"/>
        <label>1</label>
    </ligand>
</feature>
<gene>
    <name evidence="5" type="ORF">GT747_00890</name>
    <name evidence="6" type="ORF">SAMN05444424_2870</name>
</gene>
<dbReference type="PANTHER" id="PTHR13799:SF14">
    <property type="entry name" value="GTP CYCLOHYDROLASE 1 TYPE 2 HOMOLOG"/>
    <property type="match status" value="1"/>
</dbReference>
<evidence type="ECO:0000313" key="7">
    <source>
        <dbReference type="Proteomes" id="UP000184089"/>
    </source>
</evidence>
<dbReference type="Pfam" id="PF01784">
    <property type="entry name" value="DUF34_NIF3"/>
    <property type="match status" value="1"/>
</dbReference>